<evidence type="ECO:0000256" key="5">
    <source>
        <dbReference type="SAM" id="Phobius"/>
    </source>
</evidence>
<evidence type="ECO:0000256" key="3">
    <source>
        <dbReference type="ARBA" id="ARBA00022989"/>
    </source>
</evidence>
<dbReference type="Proteomes" id="UP001214250">
    <property type="component" value="Chromosome 1"/>
</dbReference>
<dbReference type="RefSeq" id="WP_274151281.1">
    <property type="nucleotide sequence ID" value="NZ_CP117811.1"/>
</dbReference>
<reference evidence="6 7" key="1">
    <citation type="submission" date="2023-02" db="EMBL/GenBank/DDBJ databases">
        <title>Genome sequence of Lentisphaera profundi SAORIC-696.</title>
        <authorList>
            <person name="Kim e."/>
            <person name="Cho J.-C."/>
            <person name="Choi A."/>
            <person name="Kang I."/>
        </authorList>
    </citation>
    <scope>NUCLEOTIDE SEQUENCE [LARGE SCALE GENOMIC DNA]</scope>
    <source>
        <strain evidence="6 7">SAORIC-696</strain>
    </source>
</reference>
<feature type="transmembrane region" description="Helical" evidence="5">
    <location>
        <begin position="170"/>
        <end position="189"/>
    </location>
</feature>
<keyword evidence="4 5" id="KW-0472">Membrane</keyword>
<comment type="subcellular location">
    <subcellularLocation>
        <location evidence="1">Membrane</location>
        <topology evidence="1">Multi-pass membrane protein</topology>
    </subcellularLocation>
</comment>
<evidence type="ECO:0000256" key="2">
    <source>
        <dbReference type="ARBA" id="ARBA00022692"/>
    </source>
</evidence>
<protein>
    <recommendedName>
        <fullName evidence="8">Glycerophosphoryl diester phosphodiesterase membrane domain-containing protein</fullName>
    </recommendedName>
</protein>
<accession>A0ABY7VSB5</accession>
<organism evidence="6 7">
    <name type="scientific">Lentisphaera profundi</name>
    <dbReference type="NCBI Taxonomy" id="1658616"/>
    <lineage>
        <taxon>Bacteria</taxon>
        <taxon>Pseudomonadati</taxon>
        <taxon>Lentisphaerota</taxon>
        <taxon>Lentisphaeria</taxon>
        <taxon>Lentisphaerales</taxon>
        <taxon>Lentisphaeraceae</taxon>
        <taxon>Lentisphaera</taxon>
    </lineage>
</organism>
<dbReference type="EMBL" id="CP117811">
    <property type="protein sequence ID" value="WDE97100.1"/>
    <property type="molecule type" value="Genomic_DNA"/>
</dbReference>
<evidence type="ECO:0008006" key="8">
    <source>
        <dbReference type="Google" id="ProtNLM"/>
    </source>
</evidence>
<keyword evidence="3 5" id="KW-1133">Transmembrane helix</keyword>
<keyword evidence="7" id="KW-1185">Reference proteome</keyword>
<dbReference type="Pfam" id="PF07264">
    <property type="entry name" value="EI24"/>
    <property type="match status" value="1"/>
</dbReference>
<evidence type="ECO:0000256" key="4">
    <source>
        <dbReference type="ARBA" id="ARBA00023136"/>
    </source>
</evidence>
<sequence length="288" mass="33169">MEHDGQAQVLTQQEIILSALDRVIKRESSLSLLKGGLKLFSRDKQLFAKYAFGVTICLFASVSLAFAFYFAFQFFGKESLEAMVQGQINWPKWLSWLSTPEQWIRDFGELIILAITYLLIVYFSVRLAFLFMIYWTDEMVASVMKISRNRPPTPFSFKWLFRLLKTGMRLTLRTLGVGLLFFCLSWIPFIGYPIFLLGVAWSSGKDIMATVVMVYAEEEIEVPKLCEMRFKDSARLGWLFCLVYSIPLIGILFMPLLYMLQVCAFTFAVECEMRSIAGVNDEGQKLLK</sequence>
<evidence type="ECO:0000313" key="6">
    <source>
        <dbReference type="EMBL" id="WDE97100.1"/>
    </source>
</evidence>
<feature type="transmembrane region" description="Helical" evidence="5">
    <location>
        <begin position="236"/>
        <end position="260"/>
    </location>
</feature>
<proteinExistence type="predicted"/>
<name>A0ABY7VSB5_9BACT</name>
<keyword evidence="2 5" id="KW-0812">Transmembrane</keyword>
<evidence type="ECO:0000256" key="1">
    <source>
        <dbReference type="ARBA" id="ARBA00004141"/>
    </source>
</evidence>
<feature type="transmembrane region" description="Helical" evidence="5">
    <location>
        <begin position="110"/>
        <end position="135"/>
    </location>
</feature>
<evidence type="ECO:0000313" key="7">
    <source>
        <dbReference type="Proteomes" id="UP001214250"/>
    </source>
</evidence>
<dbReference type="InterPro" id="IPR059112">
    <property type="entry name" value="CysZ/EI24"/>
</dbReference>
<feature type="transmembrane region" description="Helical" evidence="5">
    <location>
        <begin position="50"/>
        <end position="72"/>
    </location>
</feature>
<gene>
    <name evidence="6" type="ORF">PQO03_03905</name>
</gene>